<evidence type="ECO:0000313" key="5">
    <source>
        <dbReference type="Proteomes" id="UP001432222"/>
    </source>
</evidence>
<feature type="domain" description="Transposase InsH N-terminal" evidence="2">
    <location>
        <begin position="9"/>
        <end position="87"/>
    </location>
</feature>
<dbReference type="NCBIfam" id="NF033551">
    <property type="entry name" value="transpos_IS1182"/>
    <property type="match status" value="1"/>
</dbReference>
<feature type="domain" description="Transposase DDE" evidence="3">
    <location>
        <begin position="382"/>
        <end position="501"/>
    </location>
</feature>
<evidence type="ECO:0000259" key="3">
    <source>
        <dbReference type="Pfam" id="PF13751"/>
    </source>
</evidence>
<feature type="region of interest" description="Disordered" evidence="1">
    <location>
        <begin position="240"/>
        <end position="273"/>
    </location>
</feature>
<dbReference type="Pfam" id="PF05598">
    <property type="entry name" value="DUF772"/>
    <property type="match status" value="1"/>
</dbReference>
<evidence type="ECO:0000259" key="2">
    <source>
        <dbReference type="Pfam" id="PF05598"/>
    </source>
</evidence>
<evidence type="ECO:0000313" key="4">
    <source>
        <dbReference type="EMBL" id="WUQ87055.1"/>
    </source>
</evidence>
<dbReference type="Proteomes" id="UP001432222">
    <property type="component" value="Chromosome"/>
</dbReference>
<dbReference type="RefSeq" id="WP_328957630.1">
    <property type="nucleotide sequence ID" value="NZ_CP108110.1"/>
</dbReference>
<organism evidence="4 5">
    <name type="scientific">Kitasatospora purpeofusca</name>
    <dbReference type="NCBI Taxonomy" id="67352"/>
    <lineage>
        <taxon>Bacteria</taxon>
        <taxon>Bacillati</taxon>
        <taxon>Actinomycetota</taxon>
        <taxon>Actinomycetes</taxon>
        <taxon>Kitasatosporales</taxon>
        <taxon>Streptomycetaceae</taxon>
        <taxon>Kitasatospora</taxon>
    </lineage>
</organism>
<dbReference type="InterPro" id="IPR047629">
    <property type="entry name" value="IS1182_transpos"/>
</dbReference>
<evidence type="ECO:0000256" key="1">
    <source>
        <dbReference type="SAM" id="MobiDB-lite"/>
    </source>
</evidence>
<gene>
    <name evidence="4" type="ORF">OHA16_31280</name>
</gene>
<keyword evidence="5" id="KW-1185">Reference proteome</keyword>
<dbReference type="InterPro" id="IPR025668">
    <property type="entry name" value="Tnp_DDE_dom"/>
</dbReference>
<dbReference type="PANTHER" id="PTHR35604">
    <property type="entry name" value="TRANSPOSASE INSH FOR INSERTION SEQUENCE ELEMENT IS5A-RELATED"/>
    <property type="match status" value="1"/>
</dbReference>
<accession>A0ABZ1U7A4</accession>
<dbReference type="Pfam" id="PF13751">
    <property type="entry name" value="DDE_Tnp_1_6"/>
    <property type="match status" value="1"/>
</dbReference>
<dbReference type="EMBL" id="CP108110">
    <property type="protein sequence ID" value="WUQ87055.1"/>
    <property type="molecule type" value="Genomic_DNA"/>
</dbReference>
<protein>
    <submittedName>
        <fullName evidence="4">IS1182 family transposase</fullName>
    </submittedName>
</protein>
<dbReference type="PANTHER" id="PTHR35604:SF2">
    <property type="entry name" value="TRANSPOSASE INSH FOR INSERTION SEQUENCE ELEMENT IS5A-RELATED"/>
    <property type="match status" value="1"/>
</dbReference>
<proteinExistence type="predicted"/>
<dbReference type="InterPro" id="IPR008490">
    <property type="entry name" value="Transposase_InsH_N"/>
</dbReference>
<sequence length="533" mass="58165">MRDALGPLFVDEDFAVGEFEEMYADLGRPGVSPALLVMVTVLQFLHNLSDRDAAVAVADRISWKYALGLELEDTGFDASVLCEFRARLVAGDRADALLTLMLERLKAAGLVRAGGRQRTDSTHVLACVRRLNRIECLGEALRAALEEIARTSPGFVVALLAPGWDERYGRKVETGRLLRRKNASALKLAEQIGADGRSLMAAVDADPTAAWMNDLPQVRILRELWDQHYETTRTGALRYRDTGELPPSAGRIRSPHDPDARYSTKGRPGADTVAWTGSKAHLTESCDEDLPNLVTDVHTTPATEPDTCATTPVQDKLIGRDLKPGEHLTDSGYPSGANIGASLERGITLLAPVTVATGRGARNATFTPKDFPVDRHTGTARCPAGATSISMRPKKNGLVRVAFARADCVPCPIRARCTTCAPHLGRSLEIHPEPIHTARTRMQTEQDTPQWRKAYRARAGIEGTIPQAVRGPGLRRARYRGLAKTHLQNVLTGMALNIRRLGAHFDPNPKPDRRHPSHIHTLCAQHNIAATPA</sequence>
<name>A0ABZ1U7A4_9ACTN</name>
<reference evidence="4" key="1">
    <citation type="submission" date="2022-10" db="EMBL/GenBank/DDBJ databases">
        <title>The complete genomes of actinobacterial strains from the NBC collection.</title>
        <authorList>
            <person name="Joergensen T.S."/>
            <person name="Alvarez Arevalo M."/>
            <person name="Sterndorff E.B."/>
            <person name="Faurdal D."/>
            <person name="Vuksanovic O."/>
            <person name="Mourched A.-S."/>
            <person name="Charusanti P."/>
            <person name="Shaw S."/>
            <person name="Blin K."/>
            <person name="Weber T."/>
        </authorList>
    </citation>
    <scope>NUCLEOTIDE SEQUENCE</scope>
    <source>
        <strain evidence="4">NBC_00222</strain>
    </source>
</reference>